<dbReference type="Gene3D" id="3.30.360.10">
    <property type="entry name" value="Dihydrodipicolinate Reductase, domain 2"/>
    <property type="match status" value="1"/>
</dbReference>
<proteinExistence type="predicted"/>
<dbReference type="Proteomes" id="UP000598297">
    <property type="component" value="Unassembled WGS sequence"/>
</dbReference>
<dbReference type="Gene3D" id="3.40.50.720">
    <property type="entry name" value="NAD(P)-binding Rossmann-like Domain"/>
    <property type="match status" value="1"/>
</dbReference>
<dbReference type="Pfam" id="PF03435">
    <property type="entry name" value="Sacchrp_dh_NADP"/>
    <property type="match status" value="1"/>
</dbReference>
<gene>
    <name evidence="2" type="ORF">GUY60_00850</name>
</gene>
<dbReference type="EMBL" id="JAAAHS010000003">
    <property type="protein sequence ID" value="NBE49999.1"/>
    <property type="molecule type" value="Genomic_DNA"/>
</dbReference>
<evidence type="ECO:0000313" key="3">
    <source>
        <dbReference type="Proteomes" id="UP000598297"/>
    </source>
</evidence>
<name>A0A964UJ21_9ACTN</name>
<sequence>MSPMSTDKSASPRTAVIVGGAGAMGRWGVRAIARLGSVERLLIADIDIARAKQVAAEVGGPCTAVELDATDTAAMRTLFAECDVVLNTMGPFSLFARPILEAAIDSDCHYLDIDDDWESTVEAFDLHARARERGLTVVKGIGGSPGFSNLSALVAARRLDEVDTLLTGWSMGGAVLEEEPDYPSAGGAGAAVEHWLIQISGTIRAWREGGVRDLAPLQPVEFDYPGLGRVRGFTVGHPEALTLPRHLPGLTTSLNITSGPDWLFDHARSVAADFDAGAINLAEGAQQLENPPRPAERAPRDPLGQVWTVAVGTRNGRRTAVSVQPTAMPPGRMGGGTGVALAVGLELLCRGRIKESGVHSPEAVIDPEDFFPLYAEFVEPATAGDDLLLVQEIDDPAPVSLPALTDEA</sequence>
<keyword evidence="3" id="KW-1185">Reference proteome</keyword>
<dbReference type="OrthoDB" id="4420885at2"/>
<dbReference type="PANTHER" id="PTHR43796">
    <property type="entry name" value="CARBOXYNORSPERMIDINE SYNTHASE"/>
    <property type="match status" value="1"/>
</dbReference>
<protein>
    <submittedName>
        <fullName evidence="2">Saccharopine dehydrogenase</fullName>
    </submittedName>
</protein>
<reference evidence="2" key="1">
    <citation type="submission" date="2020-01" db="EMBL/GenBank/DDBJ databases">
        <title>Whole-genome analyses of novel actinobacteria.</title>
        <authorList>
            <person name="Sahin N."/>
        </authorList>
    </citation>
    <scope>NUCLEOTIDE SEQUENCE</scope>
    <source>
        <strain evidence="2">YC537</strain>
    </source>
</reference>
<evidence type="ECO:0000259" key="1">
    <source>
        <dbReference type="Pfam" id="PF03435"/>
    </source>
</evidence>
<feature type="domain" description="Saccharopine dehydrogenase NADP binding" evidence="1">
    <location>
        <begin position="16"/>
        <end position="138"/>
    </location>
</feature>
<accession>A0A964UJ21</accession>
<dbReference type="PANTHER" id="PTHR43796:SF2">
    <property type="entry name" value="CARBOXYNORSPERMIDINE SYNTHASE"/>
    <property type="match status" value="1"/>
</dbReference>
<organism evidence="2 3">
    <name type="scientific">Streptomyces boluensis</name>
    <dbReference type="NCBI Taxonomy" id="1775135"/>
    <lineage>
        <taxon>Bacteria</taxon>
        <taxon>Bacillati</taxon>
        <taxon>Actinomycetota</taxon>
        <taxon>Actinomycetes</taxon>
        <taxon>Kitasatosporales</taxon>
        <taxon>Streptomycetaceae</taxon>
        <taxon>Streptomyces</taxon>
    </lineage>
</organism>
<dbReference type="InterPro" id="IPR005097">
    <property type="entry name" value="Sacchrp_dh_NADP-bd"/>
</dbReference>
<dbReference type="AlphaFoldDB" id="A0A964UJ21"/>
<dbReference type="InterPro" id="IPR036291">
    <property type="entry name" value="NAD(P)-bd_dom_sf"/>
</dbReference>
<dbReference type="RefSeq" id="WP_161692882.1">
    <property type="nucleotide sequence ID" value="NZ_JAAAHS010000003.1"/>
</dbReference>
<dbReference type="SUPFAM" id="SSF51735">
    <property type="entry name" value="NAD(P)-binding Rossmann-fold domains"/>
    <property type="match status" value="1"/>
</dbReference>
<comment type="caution">
    <text evidence="2">The sequence shown here is derived from an EMBL/GenBank/DDBJ whole genome shotgun (WGS) entry which is preliminary data.</text>
</comment>
<evidence type="ECO:0000313" key="2">
    <source>
        <dbReference type="EMBL" id="NBE49999.1"/>
    </source>
</evidence>